<dbReference type="OrthoDB" id="9809307at2"/>
<dbReference type="PANTHER" id="PTHR38730:SF1">
    <property type="entry name" value="SLL7028 PROTEIN"/>
    <property type="match status" value="1"/>
</dbReference>
<keyword evidence="5" id="KW-1185">Reference proteome</keyword>
<protein>
    <submittedName>
        <fullName evidence="4">Predicted metal-dependent peptidase</fullName>
    </submittedName>
</protein>
<evidence type="ECO:0000313" key="5">
    <source>
        <dbReference type="Proteomes" id="UP000198656"/>
    </source>
</evidence>
<dbReference type="Pfam" id="PF13203">
    <property type="entry name" value="DUF2201_N"/>
    <property type="match status" value="1"/>
</dbReference>
<dbReference type="RefSeq" id="WP_092335554.1">
    <property type="nucleotide sequence ID" value="NZ_FNCP01000036.1"/>
</dbReference>
<feature type="region of interest" description="Disordered" evidence="1">
    <location>
        <begin position="198"/>
        <end position="220"/>
    </location>
</feature>
<dbReference type="Proteomes" id="UP000198656">
    <property type="component" value="Unassembled WGS sequence"/>
</dbReference>
<dbReference type="Gene3D" id="3.40.50.410">
    <property type="entry name" value="von Willebrand factor, type A domain"/>
    <property type="match status" value="1"/>
</dbReference>
<dbReference type="InterPro" id="IPR025154">
    <property type="entry name" value="Put_metallopeptidase_dom"/>
</dbReference>
<gene>
    <name evidence="4" type="ORF">SAMN05443529_1364</name>
</gene>
<sequence>METFFEHQVKELYAKADNIINSFFMAKRKDGHSELYIPQEFKDEFFSLVDKVNLSLMEDKDNFYGYFLLQMSKDIRFDISSPTAVNFKGARYVIYFNPIIFLNLNIKQMESTIKHEILHILSRHLFRAKEFKDGYSTLAINLAMNIVVNTYLDHLPPYSVTLEWVNVNYSLNLLPFKPFEYYVEEIQTALDLLEADEDTADESKDEADNAQDATDHDQDEIIETEYNPEKTHDLWAESDDIDEKTLQEFTEKFIDNAQKGSLPNYLESMISSLKNSKGELPWNLYLKRLLGTVESNKKKTITRRNRRQPERLDLRGQLRSHKAKIVVALDISGSISDQEFKHALREVLEIVKNYNHEITIIECDNEIRRVYTVKSAKDIKDRINISGGTKFSPVFEYANQHKVNLLVYFTDGKGEEKLLTIPRGYKTLWVISGKGDKLSLKEAYGAVKKLKNIVMKDDSLNMSDVKRDGFSMQDQESMGI</sequence>
<dbReference type="InterPro" id="IPR018698">
    <property type="entry name" value="VWA-like_dom"/>
</dbReference>
<feature type="domain" description="VWA-like" evidence="2">
    <location>
        <begin position="325"/>
        <end position="437"/>
    </location>
</feature>
<reference evidence="5" key="1">
    <citation type="submission" date="2016-10" db="EMBL/GenBank/DDBJ databases">
        <authorList>
            <person name="Varghese N."/>
            <person name="Submissions S."/>
        </authorList>
    </citation>
    <scope>NUCLEOTIDE SEQUENCE [LARGE SCALE GENOMIC DNA]</scope>
    <source>
        <strain evidence="5">DSM 8344</strain>
    </source>
</reference>
<dbReference type="STRING" id="1121419.SAMN05443529_1364"/>
<evidence type="ECO:0000259" key="2">
    <source>
        <dbReference type="Pfam" id="PF09967"/>
    </source>
</evidence>
<evidence type="ECO:0000256" key="1">
    <source>
        <dbReference type="SAM" id="MobiDB-lite"/>
    </source>
</evidence>
<dbReference type="PANTHER" id="PTHR38730">
    <property type="entry name" value="SLL7028 PROTEIN"/>
    <property type="match status" value="1"/>
</dbReference>
<feature type="compositionally biased region" description="Acidic residues" evidence="1">
    <location>
        <begin position="198"/>
        <end position="209"/>
    </location>
</feature>
<accession>A0A1G8K4B8</accession>
<dbReference type="AlphaFoldDB" id="A0A1G8K4B8"/>
<dbReference type="EMBL" id="FNCP01000036">
    <property type="protein sequence ID" value="SDI38253.1"/>
    <property type="molecule type" value="Genomic_DNA"/>
</dbReference>
<dbReference type="SUPFAM" id="SSF53300">
    <property type="entry name" value="vWA-like"/>
    <property type="match status" value="1"/>
</dbReference>
<proteinExistence type="predicted"/>
<name>A0A1G8K4B8_9FIRM</name>
<evidence type="ECO:0000259" key="3">
    <source>
        <dbReference type="Pfam" id="PF13203"/>
    </source>
</evidence>
<dbReference type="Pfam" id="PF09967">
    <property type="entry name" value="DUF2201"/>
    <property type="match status" value="1"/>
</dbReference>
<dbReference type="InterPro" id="IPR036465">
    <property type="entry name" value="vWFA_dom_sf"/>
</dbReference>
<evidence type="ECO:0000313" key="4">
    <source>
        <dbReference type="EMBL" id="SDI38253.1"/>
    </source>
</evidence>
<feature type="domain" description="Putative metallopeptidase" evidence="3">
    <location>
        <begin position="92"/>
        <end position="308"/>
    </location>
</feature>
<organism evidence="4 5">
    <name type="scientific">Desulfosporosinus hippei DSM 8344</name>
    <dbReference type="NCBI Taxonomy" id="1121419"/>
    <lineage>
        <taxon>Bacteria</taxon>
        <taxon>Bacillati</taxon>
        <taxon>Bacillota</taxon>
        <taxon>Clostridia</taxon>
        <taxon>Eubacteriales</taxon>
        <taxon>Desulfitobacteriaceae</taxon>
        <taxon>Desulfosporosinus</taxon>
    </lineage>
</organism>